<dbReference type="Gene3D" id="3.40.630.30">
    <property type="match status" value="1"/>
</dbReference>
<keyword evidence="2" id="KW-0012">Acyltransferase</keyword>
<accession>A0A2Z4PVD9</accession>
<name>A0A2Z4PVD9_9GAMM</name>
<evidence type="ECO:0000256" key="2">
    <source>
        <dbReference type="ARBA" id="ARBA00023315"/>
    </source>
</evidence>
<dbReference type="EMBL" id="CP016181">
    <property type="protein sequence ID" value="AWY01405.1"/>
    <property type="molecule type" value="Genomic_DNA"/>
</dbReference>
<dbReference type="PANTHER" id="PTHR43072">
    <property type="entry name" value="N-ACETYLTRANSFERASE"/>
    <property type="match status" value="1"/>
</dbReference>
<reference evidence="4 5" key="1">
    <citation type="submission" date="2016-06" db="EMBL/GenBank/DDBJ databases">
        <title>The sequenced genome of the ice-adhering bacterium Marinomonas primoryensis, from Antarctica.</title>
        <authorList>
            <person name="Graham L."/>
            <person name="Vance T.D.R."/>
            <person name="Davies P.L."/>
        </authorList>
    </citation>
    <scope>NUCLEOTIDE SEQUENCE [LARGE SCALE GENOMIC DNA]</scope>
    <source>
        <strain evidence="4 5">AceL</strain>
    </source>
</reference>
<evidence type="ECO:0000313" key="5">
    <source>
        <dbReference type="Proteomes" id="UP000249898"/>
    </source>
</evidence>
<dbReference type="PROSITE" id="PS51186">
    <property type="entry name" value="GNAT"/>
    <property type="match status" value="1"/>
</dbReference>
<dbReference type="OrthoDB" id="5459937at2"/>
<dbReference type="GO" id="GO:0016747">
    <property type="term" value="F:acyltransferase activity, transferring groups other than amino-acyl groups"/>
    <property type="evidence" value="ECO:0007669"/>
    <property type="project" value="InterPro"/>
</dbReference>
<dbReference type="Pfam" id="PF00583">
    <property type="entry name" value="Acetyltransf_1"/>
    <property type="match status" value="1"/>
</dbReference>
<evidence type="ECO:0000313" key="4">
    <source>
        <dbReference type="EMBL" id="AWY01405.1"/>
    </source>
</evidence>
<evidence type="ECO:0000259" key="3">
    <source>
        <dbReference type="PROSITE" id="PS51186"/>
    </source>
</evidence>
<protein>
    <submittedName>
        <fullName evidence="4">GCN5 family acetyltransferase</fullName>
    </submittedName>
</protein>
<dbReference type="InterPro" id="IPR016181">
    <property type="entry name" value="Acyl_CoA_acyltransferase"/>
</dbReference>
<organism evidence="4 5">
    <name type="scientific">Marinomonas primoryensis</name>
    <dbReference type="NCBI Taxonomy" id="178399"/>
    <lineage>
        <taxon>Bacteria</taxon>
        <taxon>Pseudomonadati</taxon>
        <taxon>Pseudomonadota</taxon>
        <taxon>Gammaproteobacteria</taxon>
        <taxon>Oceanospirillales</taxon>
        <taxon>Oceanospirillaceae</taxon>
        <taxon>Marinomonas</taxon>
    </lineage>
</organism>
<feature type="domain" description="N-acetyltransferase" evidence="3">
    <location>
        <begin position="7"/>
        <end position="167"/>
    </location>
</feature>
<gene>
    <name evidence="4" type="ORF">A8139_16655</name>
</gene>
<dbReference type="InterPro" id="IPR000182">
    <property type="entry name" value="GNAT_dom"/>
</dbReference>
<dbReference type="SUPFAM" id="SSF55729">
    <property type="entry name" value="Acyl-CoA N-acyltransferases (Nat)"/>
    <property type="match status" value="1"/>
</dbReference>
<dbReference type="CDD" id="cd04301">
    <property type="entry name" value="NAT_SF"/>
    <property type="match status" value="1"/>
</dbReference>
<sequence>MTMNHSRVIRPAMLDDAPVILDIFQQCDLFASTGYRQDNINLIDVMDWLESVTDKHPLLVLEEQGIVIAWCSVEAFYGLPAFDTACEISFYVLPNWQSQGIGTQLFRHLETHRTELGFTHLIAYVYSSNLNSQGFFKRQGFDEWGLLPNIAQNENITEDVYLLGRQF</sequence>
<evidence type="ECO:0000256" key="1">
    <source>
        <dbReference type="ARBA" id="ARBA00022679"/>
    </source>
</evidence>
<dbReference type="AlphaFoldDB" id="A0A2Z4PVD9"/>
<dbReference type="Proteomes" id="UP000249898">
    <property type="component" value="Chromosome"/>
</dbReference>
<dbReference type="PANTHER" id="PTHR43072:SF23">
    <property type="entry name" value="UPF0039 PROTEIN C11D3.02C"/>
    <property type="match status" value="1"/>
</dbReference>
<proteinExistence type="predicted"/>
<keyword evidence="1 4" id="KW-0808">Transferase</keyword>